<keyword evidence="1" id="KW-0472">Membrane</keyword>
<accession>A0AA86M808</accession>
<reference evidence="2 3" key="1">
    <citation type="submission" date="2023-10" db="EMBL/GenBank/DDBJ databases">
        <title>Complete Genome Sequence of Limnobacter thiooxidans CS-K2T, Isolated from freshwater lake sediments in Bavaria, Germany.</title>
        <authorList>
            <person name="Naruki M."/>
            <person name="Watanabe A."/>
            <person name="Warashina T."/>
            <person name="Morita T."/>
            <person name="Arakawa K."/>
        </authorList>
    </citation>
    <scope>NUCLEOTIDE SEQUENCE [LARGE SCALE GENOMIC DNA]</scope>
    <source>
        <strain evidence="2 3">CS-K2</strain>
    </source>
</reference>
<sequence>MDQPPSPRENNDRLMPQWGKVALVVVALLVMLGYASPDMRAVYVAAWAACF</sequence>
<keyword evidence="3" id="KW-1185">Reference proteome</keyword>
<evidence type="ECO:0000256" key="1">
    <source>
        <dbReference type="SAM" id="Phobius"/>
    </source>
</evidence>
<name>A0AA86M808_9BURK</name>
<keyword evidence="1" id="KW-1133">Transmembrane helix</keyword>
<gene>
    <name evidence="2" type="ORF">RGQ30_04150</name>
</gene>
<dbReference type="AlphaFoldDB" id="A0AA86M808"/>
<dbReference type="Proteomes" id="UP001329151">
    <property type="component" value="Chromosome"/>
</dbReference>
<protein>
    <submittedName>
        <fullName evidence="2">Uncharacterized protein</fullName>
    </submittedName>
</protein>
<feature type="transmembrane region" description="Helical" evidence="1">
    <location>
        <begin position="21"/>
        <end position="37"/>
    </location>
</feature>
<proteinExistence type="predicted"/>
<organism evidence="2 3">
    <name type="scientific">Limnobacter thiooxidans</name>
    <dbReference type="NCBI Taxonomy" id="131080"/>
    <lineage>
        <taxon>Bacteria</taxon>
        <taxon>Pseudomonadati</taxon>
        <taxon>Pseudomonadota</taxon>
        <taxon>Betaproteobacteria</taxon>
        <taxon>Burkholderiales</taxon>
        <taxon>Burkholderiaceae</taxon>
        <taxon>Limnobacter</taxon>
    </lineage>
</organism>
<evidence type="ECO:0000313" key="3">
    <source>
        <dbReference type="Proteomes" id="UP001329151"/>
    </source>
</evidence>
<keyword evidence="1" id="KW-0812">Transmembrane</keyword>
<evidence type="ECO:0000313" key="2">
    <source>
        <dbReference type="EMBL" id="BET24914.1"/>
    </source>
</evidence>
<dbReference type="KEGG" id="lto:RGQ30_04150"/>
<dbReference type="RefSeq" id="WP_298219252.1">
    <property type="nucleotide sequence ID" value="NZ_AP028947.1"/>
</dbReference>
<dbReference type="EMBL" id="AP028947">
    <property type="protein sequence ID" value="BET24914.1"/>
    <property type="molecule type" value="Genomic_DNA"/>
</dbReference>